<dbReference type="SUPFAM" id="SSF54001">
    <property type="entry name" value="Cysteine proteinases"/>
    <property type="match status" value="1"/>
</dbReference>
<dbReference type="RefSeq" id="WP_170023055.1">
    <property type="nucleotide sequence ID" value="NZ_JABCSC020000005.1"/>
</dbReference>
<name>A0ABX2IR30_9RHOO</name>
<feature type="chain" id="PRO_5045107214" evidence="1">
    <location>
        <begin position="24"/>
        <end position="506"/>
    </location>
</feature>
<gene>
    <name evidence="2" type="ORF">HJ583_017125</name>
</gene>
<accession>A0ABX2IR30</accession>
<dbReference type="Proteomes" id="UP000778523">
    <property type="component" value="Unassembled WGS sequence"/>
</dbReference>
<dbReference type="EMBL" id="JABCSC020000005">
    <property type="protein sequence ID" value="NSL56756.1"/>
    <property type="molecule type" value="Genomic_DNA"/>
</dbReference>
<proteinExistence type="predicted"/>
<feature type="signal peptide" evidence="1">
    <location>
        <begin position="1"/>
        <end position="23"/>
    </location>
</feature>
<reference evidence="2 3" key="1">
    <citation type="submission" date="2020-06" db="EMBL/GenBank/DDBJ databases">
        <title>Draft genome of Uliginosibacterium sp. IMCC34675.</title>
        <authorList>
            <person name="Song J."/>
        </authorList>
    </citation>
    <scope>NUCLEOTIDE SEQUENCE [LARGE SCALE GENOMIC DNA]</scope>
    <source>
        <strain evidence="2 3">IMCC34675</strain>
    </source>
</reference>
<keyword evidence="3" id="KW-1185">Reference proteome</keyword>
<protein>
    <submittedName>
        <fullName evidence="2">Poxvirus G6</fullName>
    </submittedName>
</protein>
<dbReference type="PROSITE" id="PS51257">
    <property type="entry name" value="PROKAR_LIPOPROTEIN"/>
    <property type="match status" value="1"/>
</dbReference>
<dbReference type="InterPro" id="IPR024453">
    <property type="entry name" value="Peptidase_C92"/>
</dbReference>
<dbReference type="Gene3D" id="3.90.1720.10">
    <property type="entry name" value="endopeptidase domain like (from Nostoc punctiforme)"/>
    <property type="match status" value="1"/>
</dbReference>
<organism evidence="2 3">
    <name type="scientific">Uliginosibacterium aquaticum</name>
    <dbReference type="NCBI Taxonomy" id="2731212"/>
    <lineage>
        <taxon>Bacteria</taxon>
        <taxon>Pseudomonadati</taxon>
        <taxon>Pseudomonadota</taxon>
        <taxon>Betaproteobacteria</taxon>
        <taxon>Rhodocyclales</taxon>
        <taxon>Zoogloeaceae</taxon>
        <taxon>Uliginosibacterium</taxon>
    </lineage>
</organism>
<evidence type="ECO:0000313" key="2">
    <source>
        <dbReference type="EMBL" id="NSL56756.1"/>
    </source>
</evidence>
<evidence type="ECO:0000256" key="1">
    <source>
        <dbReference type="SAM" id="SignalP"/>
    </source>
</evidence>
<dbReference type="Pfam" id="PF05708">
    <property type="entry name" value="Peptidase_C92"/>
    <property type="match status" value="1"/>
</dbReference>
<dbReference type="InterPro" id="IPR038765">
    <property type="entry name" value="Papain-like_cys_pep_sf"/>
</dbReference>
<sequence>MRLPHLPCLILACISLLSLPAAAAAAGSCAAQEIETLQPLAADAVQAVFRERIEAFQPLAEEALAEREKLIRGAIVLRDKRERGEPLSGANLENIRLATLAHIKLRERLLQIAEHNECWLEPLAPALRTRAEFQRARNEGVMMALAAALLLYDNYLLAVSLYEQDGALRRIVDQADPGWGLSPGQMREAQRGYHSEAKRQRVRRAIEHYQREIRPQRDSLPSSEERYLAGLVEQSPSFVRIQESSVAGRVLNRIGLFNQLTGDQVRRLGKDGMGMFSMLFGNAIGVIETRQGYLHENQSARTQLLSQLKAGDILLEKTPFRLTDALIPGYWGHVAIWVGNEAELRELGVWDHPVLRPHQASIRNGRSVIEALRPGVTASTLAHFMNVDDLLALRDPAASREAQVQRVLRAFRQIGKPYDFNFDVESTDRIVCSELVYQVFTEMSWPTSRAMGRATISPDQVAERALDGQGLQVVALYQAGKPIEQDPARQLHRLMRGREPAKVALR</sequence>
<keyword evidence="1" id="KW-0732">Signal</keyword>
<evidence type="ECO:0000313" key="3">
    <source>
        <dbReference type="Proteomes" id="UP000778523"/>
    </source>
</evidence>
<comment type="caution">
    <text evidence="2">The sequence shown here is derived from an EMBL/GenBank/DDBJ whole genome shotgun (WGS) entry which is preliminary data.</text>
</comment>